<evidence type="ECO:0000313" key="1">
    <source>
        <dbReference type="EMBL" id="CUS46611.1"/>
    </source>
</evidence>
<dbReference type="SUPFAM" id="SSF48452">
    <property type="entry name" value="TPR-like"/>
    <property type="match status" value="1"/>
</dbReference>
<name>A0A160TPC5_9ZZZZ</name>
<protein>
    <submittedName>
        <fullName evidence="1">FIG027190: Putative transmembrane protein</fullName>
    </submittedName>
</protein>
<dbReference type="Pfam" id="PF06041">
    <property type="entry name" value="DUF924"/>
    <property type="match status" value="1"/>
</dbReference>
<dbReference type="Gene3D" id="1.25.40.10">
    <property type="entry name" value="Tetratricopeptide repeat domain"/>
    <property type="match status" value="1"/>
</dbReference>
<dbReference type="InterPro" id="IPR011990">
    <property type="entry name" value="TPR-like_helical_dom_sf"/>
</dbReference>
<dbReference type="EMBL" id="CZQE01000382">
    <property type="protein sequence ID" value="CUS46611.1"/>
    <property type="molecule type" value="Genomic_DNA"/>
</dbReference>
<keyword evidence="1" id="KW-0812">Transmembrane</keyword>
<gene>
    <name evidence="1" type="ORF">MGWOODY_Smn1418</name>
</gene>
<organism evidence="1">
    <name type="scientific">hydrothermal vent metagenome</name>
    <dbReference type="NCBI Taxonomy" id="652676"/>
    <lineage>
        <taxon>unclassified sequences</taxon>
        <taxon>metagenomes</taxon>
        <taxon>ecological metagenomes</taxon>
    </lineage>
</organism>
<dbReference type="Gene3D" id="1.20.58.320">
    <property type="entry name" value="TPR-like"/>
    <property type="match status" value="1"/>
</dbReference>
<accession>A0A160TPC5</accession>
<sequence>MRGDLGAGSGEVHEKARTVLSFWFDEVPAKKRFARDEALDREIAERFGAMRDDVLAHDARGWRDDSESLLAAIILLDQFSRNIHRGTAEAFAGDALALDLAREAIEKGWDERLDPDEQRPFLYMPLMHAENREAQTLSVACFEQLGNEEHLFYALDHAEVIARFGRFPSRNAALGRQSTPAEEVYLSRPGAGW</sequence>
<reference evidence="1" key="1">
    <citation type="submission" date="2015-10" db="EMBL/GenBank/DDBJ databases">
        <authorList>
            <person name="Gilbert D.G."/>
        </authorList>
    </citation>
    <scope>NUCLEOTIDE SEQUENCE</scope>
</reference>
<proteinExistence type="predicted"/>
<dbReference type="AlphaFoldDB" id="A0A160TPC5"/>
<dbReference type="InterPro" id="IPR010323">
    <property type="entry name" value="DUF924"/>
</dbReference>
<keyword evidence="1" id="KW-0472">Membrane</keyword>